<dbReference type="PANTHER" id="PTHR30149">
    <property type="entry name" value="HYDROGENASE PROTEIN ASSEMBLY PROTEIN HYPD"/>
    <property type="match status" value="1"/>
</dbReference>
<dbReference type="Pfam" id="PF01924">
    <property type="entry name" value="HypD"/>
    <property type="match status" value="1"/>
</dbReference>
<protein>
    <submittedName>
        <fullName evidence="4">Hydrogenase formation protein HypD</fullName>
    </submittedName>
</protein>
<dbReference type="EMBL" id="VJVV01000004">
    <property type="protein sequence ID" value="TRO82394.1"/>
    <property type="molecule type" value="Genomic_DNA"/>
</dbReference>
<keyword evidence="2" id="KW-0479">Metal-binding</keyword>
<sequence length="363" mass="38596">MIDLALFRDPRAARALVSALGEAADAASRPLTFMEVCGTHTMAIHQHGIRSLLPESIRLISGPGCPVCVTPIAYVDHALALARRPDTLIATFGDMIRVPGSSKSLQAEKARGADIRIVYSPLDAVALARKNPEREVVFLGVGFETTTPTIAGAILEARRLGLTNFSVLSANKTMPAPMAALTADPDLAIDGYLCPAHVATVIGAEGFRSLAENYGIPCVITGFEPLDILQGLLMLTRQARAVEARVEIQYSRFVRPEGNTKAREIMARIFAPGDADWRGIGPIPGSGLRIRDEFADYDAALKLPVIVEPAREPAGCRCGEILKGKLAPRACPLFDAACTPENPIGACMVSSEGACAAAYKYGC</sequence>
<evidence type="ECO:0000313" key="4">
    <source>
        <dbReference type="EMBL" id="TRO82394.1"/>
    </source>
</evidence>
<dbReference type="GO" id="GO:0070025">
    <property type="term" value="F:carbon monoxide binding"/>
    <property type="evidence" value="ECO:0007669"/>
    <property type="project" value="TreeGrafter"/>
</dbReference>
<evidence type="ECO:0000256" key="2">
    <source>
        <dbReference type="ARBA" id="ARBA00022723"/>
    </source>
</evidence>
<dbReference type="Gene3D" id="3.40.50.11740">
    <property type="entry name" value="HypD, alpha/beta domain 2"/>
    <property type="match status" value="2"/>
</dbReference>
<dbReference type="PIRSF" id="PIRSF005622">
    <property type="entry name" value="Hydrgn_mat_hypD"/>
    <property type="match status" value="1"/>
</dbReference>
<dbReference type="InterPro" id="IPR042243">
    <property type="entry name" value="HypD_1"/>
</dbReference>
<dbReference type="GO" id="GO:0005506">
    <property type="term" value="F:iron ion binding"/>
    <property type="evidence" value="ECO:0007669"/>
    <property type="project" value="TreeGrafter"/>
</dbReference>
<comment type="caution">
    <text evidence="4">The sequence shown here is derived from an EMBL/GenBank/DDBJ whole genome shotgun (WGS) entry which is preliminary data.</text>
</comment>
<dbReference type="GO" id="GO:0051539">
    <property type="term" value="F:4 iron, 4 sulfur cluster binding"/>
    <property type="evidence" value="ECO:0007669"/>
    <property type="project" value="TreeGrafter"/>
</dbReference>
<dbReference type="RefSeq" id="WP_092057446.1">
    <property type="nucleotide sequence ID" value="NZ_FOJJ01000034.1"/>
</dbReference>
<accession>A0A550JGQ1</accession>
<dbReference type="NCBIfam" id="TIGR00075">
    <property type="entry name" value="hypD"/>
    <property type="match status" value="1"/>
</dbReference>
<dbReference type="InterPro" id="IPR002780">
    <property type="entry name" value="Hyd_form_HypD"/>
</dbReference>
<dbReference type="InterPro" id="IPR042244">
    <property type="entry name" value="HypD_2_sf"/>
</dbReference>
<evidence type="ECO:0000256" key="3">
    <source>
        <dbReference type="ARBA" id="ARBA00023004"/>
    </source>
</evidence>
<comment type="similarity">
    <text evidence="1">Belongs to the HypD family.</text>
</comment>
<organism evidence="4 5">
    <name type="scientific">Trichloromonas acetexigens</name>
    <dbReference type="NCBI Taxonomy" id="38815"/>
    <lineage>
        <taxon>Bacteria</taxon>
        <taxon>Pseudomonadati</taxon>
        <taxon>Thermodesulfobacteriota</taxon>
        <taxon>Desulfuromonadia</taxon>
        <taxon>Desulfuromonadales</taxon>
        <taxon>Trichloromonadaceae</taxon>
        <taxon>Trichloromonas</taxon>
    </lineage>
</organism>
<dbReference type="PANTHER" id="PTHR30149:SF0">
    <property type="entry name" value="HYDROGENASE MATURATION FACTOR HYPD"/>
    <property type="match status" value="1"/>
</dbReference>
<reference evidence="4 5" key="1">
    <citation type="submission" date="2019-07" db="EMBL/GenBank/DDBJ databases">
        <title>Insights of Desulfuromonas acetexigens electromicrobiology.</title>
        <authorList>
            <person name="Katuri K."/>
            <person name="Sapireddy V."/>
            <person name="Shaw D.R."/>
            <person name="Saikaly P."/>
        </authorList>
    </citation>
    <scope>NUCLEOTIDE SEQUENCE [LARGE SCALE GENOMIC DNA]</scope>
    <source>
        <strain evidence="4 5">2873</strain>
    </source>
</reference>
<dbReference type="GO" id="GO:0051604">
    <property type="term" value="P:protein maturation"/>
    <property type="evidence" value="ECO:0007669"/>
    <property type="project" value="TreeGrafter"/>
</dbReference>
<dbReference type="Proteomes" id="UP000317155">
    <property type="component" value="Unassembled WGS sequence"/>
</dbReference>
<dbReference type="Gene3D" id="6.10.20.100">
    <property type="match status" value="1"/>
</dbReference>
<keyword evidence="5" id="KW-1185">Reference proteome</keyword>
<evidence type="ECO:0000313" key="5">
    <source>
        <dbReference type="Proteomes" id="UP000317155"/>
    </source>
</evidence>
<evidence type="ECO:0000256" key="1">
    <source>
        <dbReference type="ARBA" id="ARBA00007888"/>
    </source>
</evidence>
<gene>
    <name evidence="4" type="primary">hypD</name>
    <name evidence="4" type="ORF">FL622_07405</name>
</gene>
<name>A0A550JGQ1_9BACT</name>
<dbReference type="AlphaFoldDB" id="A0A550JGQ1"/>
<proteinExistence type="inferred from homology"/>
<dbReference type="OrthoDB" id="9770424at2"/>
<keyword evidence="3" id="KW-0408">Iron</keyword>